<evidence type="ECO:0000256" key="3">
    <source>
        <dbReference type="ARBA" id="ARBA00022692"/>
    </source>
</evidence>
<dbReference type="GO" id="GO:0005886">
    <property type="term" value="C:plasma membrane"/>
    <property type="evidence" value="ECO:0007669"/>
    <property type="project" value="UniProtKB-SubCell"/>
</dbReference>
<feature type="transmembrane region" description="Helical" evidence="6">
    <location>
        <begin position="192"/>
        <end position="210"/>
    </location>
</feature>
<sequence>MSGVLTMIDLSSLAVFAAAVMMLLVIPGPNMAFVTTHAVAHGWKGGVAAALGITLADLLMTVAVSAGIGGLVMSWAPAFELIRWAGAAYLLWLAWMALRVTATAAQDQAPLVSMRSIFVRATLNSLLNPKALLFFMVFLPQFVSLERGSITLQLVGLGILLALIALVFHSSLAVFASLVRGRLPAGGLSRRLGSYGFAAVMAGLAARLVLLNRPT</sequence>
<protein>
    <recommendedName>
        <fullName evidence="9">Threonine efflux protein</fullName>
    </recommendedName>
</protein>
<dbReference type="AlphaFoldDB" id="A0A0C2I3B7"/>
<dbReference type="PATRIC" id="fig|226910.6.peg.2610"/>
<reference evidence="7 8" key="1">
    <citation type="submission" date="2015-01" db="EMBL/GenBank/DDBJ databases">
        <title>Complete genome of Pseudomonas batumici UCM B-321 producer of the batumin antibiotic with strong antistaphilococcal and potential anticancer activity.</title>
        <authorList>
            <person name="Klochko V.V."/>
            <person name="Zelena L.B."/>
            <person name="Elena K.A."/>
            <person name="Reva O.N."/>
        </authorList>
    </citation>
    <scope>NUCLEOTIDE SEQUENCE [LARGE SCALE GENOMIC DNA]</scope>
    <source>
        <strain evidence="7 8">UCM B-321</strain>
    </source>
</reference>
<evidence type="ECO:0008006" key="9">
    <source>
        <dbReference type="Google" id="ProtNLM"/>
    </source>
</evidence>
<evidence type="ECO:0000256" key="2">
    <source>
        <dbReference type="ARBA" id="ARBA00022475"/>
    </source>
</evidence>
<feature type="transmembrane region" description="Helical" evidence="6">
    <location>
        <begin position="6"/>
        <end position="26"/>
    </location>
</feature>
<dbReference type="PIRSF" id="PIRSF006324">
    <property type="entry name" value="LeuE"/>
    <property type="match status" value="1"/>
</dbReference>
<dbReference type="PANTHER" id="PTHR30086:SF20">
    <property type="entry name" value="ARGININE EXPORTER PROTEIN ARGO-RELATED"/>
    <property type="match status" value="1"/>
</dbReference>
<comment type="subcellular location">
    <subcellularLocation>
        <location evidence="1">Cell membrane</location>
        <topology evidence="1">Multi-pass membrane protein</topology>
    </subcellularLocation>
</comment>
<dbReference type="EMBL" id="JXDG01000034">
    <property type="protein sequence ID" value="KIH83711.1"/>
    <property type="molecule type" value="Genomic_DNA"/>
</dbReference>
<feature type="transmembrane region" description="Helical" evidence="6">
    <location>
        <begin position="123"/>
        <end position="143"/>
    </location>
</feature>
<evidence type="ECO:0000256" key="1">
    <source>
        <dbReference type="ARBA" id="ARBA00004651"/>
    </source>
</evidence>
<dbReference type="Proteomes" id="UP000031535">
    <property type="component" value="Unassembled WGS sequence"/>
</dbReference>
<feature type="transmembrane region" description="Helical" evidence="6">
    <location>
        <begin position="47"/>
        <end position="75"/>
    </location>
</feature>
<feature type="transmembrane region" description="Helical" evidence="6">
    <location>
        <begin position="155"/>
        <end position="180"/>
    </location>
</feature>
<accession>A0A0C2I3B7</accession>
<proteinExistence type="predicted"/>
<organism evidence="7 8">
    <name type="scientific">Pseudomonas batumici</name>
    <dbReference type="NCBI Taxonomy" id="226910"/>
    <lineage>
        <taxon>Bacteria</taxon>
        <taxon>Pseudomonadati</taxon>
        <taxon>Pseudomonadota</taxon>
        <taxon>Gammaproteobacteria</taxon>
        <taxon>Pseudomonadales</taxon>
        <taxon>Pseudomonadaceae</taxon>
        <taxon>Pseudomonas</taxon>
    </lineage>
</organism>
<keyword evidence="8" id="KW-1185">Reference proteome</keyword>
<evidence type="ECO:0000313" key="8">
    <source>
        <dbReference type="Proteomes" id="UP000031535"/>
    </source>
</evidence>
<evidence type="ECO:0000256" key="4">
    <source>
        <dbReference type="ARBA" id="ARBA00022989"/>
    </source>
</evidence>
<dbReference type="GO" id="GO:0015171">
    <property type="term" value="F:amino acid transmembrane transporter activity"/>
    <property type="evidence" value="ECO:0007669"/>
    <property type="project" value="TreeGrafter"/>
</dbReference>
<keyword evidence="2" id="KW-1003">Cell membrane</keyword>
<evidence type="ECO:0000313" key="7">
    <source>
        <dbReference type="EMBL" id="KIH83711.1"/>
    </source>
</evidence>
<name>A0A0C2I3B7_9PSED</name>
<dbReference type="PANTHER" id="PTHR30086">
    <property type="entry name" value="ARGININE EXPORTER PROTEIN ARGO"/>
    <property type="match status" value="1"/>
</dbReference>
<evidence type="ECO:0000256" key="5">
    <source>
        <dbReference type="ARBA" id="ARBA00023136"/>
    </source>
</evidence>
<keyword evidence="5 6" id="KW-0472">Membrane</keyword>
<feature type="transmembrane region" description="Helical" evidence="6">
    <location>
        <begin position="81"/>
        <end position="102"/>
    </location>
</feature>
<keyword evidence="4 6" id="KW-1133">Transmembrane helix</keyword>
<evidence type="ECO:0000256" key="6">
    <source>
        <dbReference type="SAM" id="Phobius"/>
    </source>
</evidence>
<dbReference type="InterPro" id="IPR001123">
    <property type="entry name" value="LeuE-type"/>
</dbReference>
<comment type="caution">
    <text evidence="7">The sequence shown here is derived from an EMBL/GenBank/DDBJ whole genome shotgun (WGS) entry which is preliminary data.</text>
</comment>
<dbReference type="Pfam" id="PF01810">
    <property type="entry name" value="LysE"/>
    <property type="match status" value="1"/>
</dbReference>
<dbReference type="STRING" id="226910.UCMB321_2620"/>
<keyword evidence="3 6" id="KW-0812">Transmembrane</keyword>
<gene>
    <name evidence="7" type="ORF">UCMB321_2620</name>
</gene>